<dbReference type="OrthoDB" id="5794979at2"/>
<organism evidence="2 3">
    <name type="scientific">Sulfuricurvum kujiense (strain ATCC BAA-921 / DSM 16994 / JCM 11577 / YK-1)</name>
    <dbReference type="NCBI Taxonomy" id="709032"/>
    <lineage>
        <taxon>Bacteria</taxon>
        <taxon>Pseudomonadati</taxon>
        <taxon>Campylobacterota</taxon>
        <taxon>Epsilonproteobacteria</taxon>
        <taxon>Campylobacterales</taxon>
        <taxon>Sulfurimonadaceae</taxon>
        <taxon>Sulfuricurvum</taxon>
    </lineage>
</organism>
<dbReference type="AlphaFoldDB" id="E4TYW6"/>
<dbReference type="STRING" id="709032.Sulku_2467"/>
<evidence type="ECO:0000256" key="1">
    <source>
        <dbReference type="SAM" id="Phobius"/>
    </source>
</evidence>
<keyword evidence="1" id="KW-0812">Transmembrane</keyword>
<sequence length="312" mass="35689">MLKKSIYLLLIVCVSVLSAETLWLDEAKKKKCCEAKLGSTPQKELSVKSGSLQENEKLKDLSGSVLYIRDMDGKIEEHNLSGSKITFSPQYKGNYHLFLKRQEVVDGVFNVQLSSHRIYNKEGNLSCSWTKEVRGKTSDSRYLSEPLSQLPFQLMMEKTIHKHHVNCCLYVGDIIPLKVYYKGELLKNVPVVAELESGWVNTLKPNDEGVVMVEIPKSTYEQEKGDKKRSEKLLLSVKYDVNESGLYHGASYQSVRYTMSIPLSFGDTPLEYESKTLAFATVIGVMLVFSLGLYYNRRRKRKTPKEIWFDEE</sequence>
<reference evidence="2 3" key="1">
    <citation type="journal article" date="2012" name="Stand. Genomic Sci.">
        <title>Complete genome sequence of the sulfur compounds oxidizing chemolithoautotroph Sulfuricurvum kujiense type strain (YK-1(T)).</title>
        <authorList>
            <person name="Han C."/>
            <person name="Kotsyurbenko O."/>
            <person name="Chertkov O."/>
            <person name="Held B."/>
            <person name="Lapidus A."/>
            <person name="Nolan M."/>
            <person name="Lucas S."/>
            <person name="Hammon N."/>
            <person name="Deshpande S."/>
            <person name="Cheng J.F."/>
            <person name="Tapia R."/>
            <person name="Goodwin L.A."/>
            <person name="Pitluck S."/>
            <person name="Liolios K."/>
            <person name="Pagani I."/>
            <person name="Ivanova N."/>
            <person name="Mavromatis K."/>
            <person name="Mikhailova N."/>
            <person name="Pati A."/>
            <person name="Chen A."/>
            <person name="Palaniappan K."/>
            <person name="Land M."/>
            <person name="Hauser L."/>
            <person name="Chang Y.J."/>
            <person name="Jeffries C.D."/>
            <person name="Brambilla E.M."/>
            <person name="Rohde M."/>
            <person name="Spring S."/>
            <person name="Sikorski J."/>
            <person name="Goker M."/>
            <person name="Woyke T."/>
            <person name="Bristow J."/>
            <person name="Eisen J.A."/>
            <person name="Markowitz V."/>
            <person name="Hugenholtz P."/>
            <person name="Kyrpides N.C."/>
            <person name="Klenk H.P."/>
            <person name="Detter J.C."/>
        </authorList>
    </citation>
    <scope>NUCLEOTIDE SEQUENCE [LARGE SCALE GENOMIC DNA]</scope>
    <source>
        <strain evidence="3">ATCC BAA-921 / DSM 16994 / JCM 11577 / YK-1</strain>
    </source>
</reference>
<protein>
    <submittedName>
        <fullName evidence="2">Uncharacterized protein</fullName>
    </submittedName>
</protein>
<proteinExistence type="predicted"/>
<keyword evidence="1" id="KW-1133">Transmembrane helix</keyword>
<dbReference type="eggNOG" id="COG5266">
    <property type="taxonomic scope" value="Bacteria"/>
</dbReference>
<dbReference type="RefSeq" id="WP_013461323.1">
    <property type="nucleotide sequence ID" value="NC_014762.1"/>
</dbReference>
<dbReference type="HOGENOM" id="CLU_891172_0_0_7"/>
<name>E4TYW6_SULKY</name>
<keyword evidence="1" id="KW-0472">Membrane</keyword>
<feature type="transmembrane region" description="Helical" evidence="1">
    <location>
        <begin position="277"/>
        <end position="295"/>
    </location>
</feature>
<keyword evidence="3" id="KW-1185">Reference proteome</keyword>
<evidence type="ECO:0000313" key="3">
    <source>
        <dbReference type="Proteomes" id="UP000008721"/>
    </source>
</evidence>
<dbReference type="KEGG" id="sku:Sulku_2467"/>
<accession>E4TYW6</accession>
<evidence type="ECO:0000313" key="2">
    <source>
        <dbReference type="EMBL" id="ADR35126.1"/>
    </source>
</evidence>
<dbReference type="Proteomes" id="UP000008721">
    <property type="component" value="Chromosome"/>
</dbReference>
<dbReference type="EMBL" id="CP002355">
    <property type="protein sequence ID" value="ADR35126.1"/>
    <property type="molecule type" value="Genomic_DNA"/>
</dbReference>
<gene>
    <name evidence="2" type="ordered locus">Sulku_2467</name>
</gene>